<dbReference type="InterPro" id="IPR000305">
    <property type="entry name" value="GIY-YIG_endonuc"/>
</dbReference>
<reference evidence="3 4" key="1">
    <citation type="submission" date="2021-06" db="EMBL/GenBank/DDBJ databases">
        <title>Whole genome sequences of Flavobacterium sp. KK2020170 and assembly.</title>
        <authorList>
            <person name="Kitahara K."/>
            <person name="Miyoshi S."/>
            <person name="Uesaka K."/>
        </authorList>
    </citation>
    <scope>NUCLEOTIDE SEQUENCE [LARGE SCALE GENOMIC DNA]</scope>
    <source>
        <strain evidence="3 4">KK2020170</strain>
    </source>
</reference>
<dbReference type="EMBL" id="AP024749">
    <property type="protein sequence ID" value="BCY27871.1"/>
    <property type="molecule type" value="Genomic_DNA"/>
</dbReference>
<evidence type="ECO:0000259" key="2">
    <source>
        <dbReference type="PROSITE" id="PS50164"/>
    </source>
</evidence>
<organism evidence="3 4">
    <name type="scientific">Flavobacterium okayamense</name>
    <dbReference type="NCBI Taxonomy" id="2830782"/>
    <lineage>
        <taxon>Bacteria</taxon>
        <taxon>Pseudomonadati</taxon>
        <taxon>Bacteroidota</taxon>
        <taxon>Flavobacteriia</taxon>
        <taxon>Flavobacteriales</taxon>
        <taxon>Flavobacteriaceae</taxon>
        <taxon>Flavobacterium</taxon>
    </lineage>
</organism>
<dbReference type="Proteomes" id="UP000825258">
    <property type="component" value="Chromosome"/>
</dbReference>
<dbReference type="InterPro" id="IPR035901">
    <property type="entry name" value="GIY-YIG_endonuc_sf"/>
</dbReference>
<dbReference type="PANTHER" id="PTHR34477:SF1">
    <property type="entry name" value="UPF0213 PROTEIN YHBQ"/>
    <property type="match status" value="1"/>
</dbReference>
<feature type="domain" description="GIY-YIG" evidence="2">
    <location>
        <begin position="2"/>
        <end position="78"/>
    </location>
</feature>
<accession>A0ABM7SAJ4</accession>
<dbReference type="PROSITE" id="PS50164">
    <property type="entry name" value="GIY_YIG"/>
    <property type="match status" value="1"/>
</dbReference>
<sequence>MKLYYVYILKCSDEIYYVGFRSNLEQRVMQHNIGTDSDSYTFKRRPVELFWYQDFVEPYQAIYFEKKIKKWSKAKKEALINDNFDLLPLLSECKNETHFKNKALDSARPDK</sequence>
<protein>
    <recommendedName>
        <fullName evidence="2">GIY-YIG domain-containing protein</fullName>
    </recommendedName>
</protein>
<proteinExistence type="inferred from homology"/>
<name>A0ABM7SAJ4_9FLAO</name>
<gene>
    <name evidence="3" type="ORF">KK2020170_07390</name>
</gene>
<dbReference type="Pfam" id="PF01541">
    <property type="entry name" value="GIY-YIG"/>
    <property type="match status" value="1"/>
</dbReference>
<comment type="similarity">
    <text evidence="1">Belongs to the UPF0213 family.</text>
</comment>
<dbReference type="InterPro" id="IPR050190">
    <property type="entry name" value="UPF0213_domain"/>
</dbReference>
<keyword evidence="4" id="KW-1185">Reference proteome</keyword>
<dbReference type="PANTHER" id="PTHR34477">
    <property type="entry name" value="UPF0213 PROTEIN YHBQ"/>
    <property type="match status" value="1"/>
</dbReference>
<evidence type="ECO:0000256" key="1">
    <source>
        <dbReference type="ARBA" id="ARBA00007435"/>
    </source>
</evidence>
<dbReference type="RefSeq" id="WP_221259473.1">
    <property type="nucleotide sequence ID" value="NZ_AP024749.1"/>
</dbReference>
<evidence type="ECO:0000313" key="4">
    <source>
        <dbReference type="Proteomes" id="UP000825258"/>
    </source>
</evidence>
<dbReference type="SUPFAM" id="SSF82771">
    <property type="entry name" value="GIY-YIG endonuclease"/>
    <property type="match status" value="1"/>
</dbReference>
<dbReference type="Gene3D" id="3.40.1440.10">
    <property type="entry name" value="GIY-YIG endonuclease"/>
    <property type="match status" value="1"/>
</dbReference>
<evidence type="ECO:0000313" key="3">
    <source>
        <dbReference type="EMBL" id="BCY27871.1"/>
    </source>
</evidence>